<comment type="caution">
    <text evidence="1">The sequence shown here is derived from an EMBL/GenBank/DDBJ whole genome shotgun (WGS) entry which is preliminary data.</text>
</comment>
<sequence>MLTLQSSETRNEMFDFLQLRDVSCTNVPENIKNRPNMDGDVILFHDEEELFDENGVNDFEEEHFLQLISPEGAKVE</sequence>
<keyword evidence="2" id="KW-1185">Reference proteome</keyword>
<organism evidence="1 2">
    <name type="scientific">Araneus ventricosus</name>
    <name type="common">Orbweaver spider</name>
    <name type="synonym">Epeira ventricosa</name>
    <dbReference type="NCBI Taxonomy" id="182803"/>
    <lineage>
        <taxon>Eukaryota</taxon>
        <taxon>Metazoa</taxon>
        <taxon>Ecdysozoa</taxon>
        <taxon>Arthropoda</taxon>
        <taxon>Chelicerata</taxon>
        <taxon>Arachnida</taxon>
        <taxon>Araneae</taxon>
        <taxon>Araneomorphae</taxon>
        <taxon>Entelegynae</taxon>
        <taxon>Araneoidea</taxon>
        <taxon>Araneidae</taxon>
        <taxon>Araneus</taxon>
    </lineage>
</organism>
<reference evidence="1 2" key="1">
    <citation type="journal article" date="2019" name="Sci. Rep.">
        <title>Orb-weaving spider Araneus ventricosus genome elucidates the spidroin gene catalogue.</title>
        <authorList>
            <person name="Kono N."/>
            <person name="Nakamura H."/>
            <person name="Ohtoshi R."/>
            <person name="Moran D.A.P."/>
            <person name="Shinohara A."/>
            <person name="Yoshida Y."/>
            <person name="Fujiwara M."/>
            <person name="Mori M."/>
            <person name="Tomita M."/>
            <person name="Arakawa K."/>
        </authorList>
    </citation>
    <scope>NUCLEOTIDE SEQUENCE [LARGE SCALE GENOMIC DNA]</scope>
</reference>
<evidence type="ECO:0000313" key="1">
    <source>
        <dbReference type="EMBL" id="GBN74860.1"/>
    </source>
</evidence>
<dbReference type="AlphaFoldDB" id="A0A4Y2RHJ8"/>
<name>A0A4Y2RHJ8_ARAVE</name>
<dbReference type="EMBL" id="BGPR01017008">
    <property type="protein sequence ID" value="GBN74860.1"/>
    <property type="molecule type" value="Genomic_DNA"/>
</dbReference>
<proteinExistence type="predicted"/>
<evidence type="ECO:0000313" key="2">
    <source>
        <dbReference type="Proteomes" id="UP000499080"/>
    </source>
</evidence>
<accession>A0A4Y2RHJ8</accession>
<protein>
    <submittedName>
        <fullName evidence="1">Uncharacterized protein</fullName>
    </submittedName>
</protein>
<gene>
    <name evidence="1" type="ORF">AVEN_89252_1</name>
</gene>
<dbReference type="Proteomes" id="UP000499080">
    <property type="component" value="Unassembled WGS sequence"/>
</dbReference>